<sequence>MGLLVIGLVAGCATGGSVRPAPPAGIQVSDALSLALRSGLTRYDGALKDQAIDEANVGRAPGTHGVRTAGKVIDGSLAATLFSTGSDVLGGLMLGNFLFAPSGRDHPATMTHIIAWMPQTMAPKRRDAKAAMKTVLRDAVVSGLPPEYSIARRTLMKRGKPVQRDLLEGPGCEAPTLCQMFFVVNNPQKVESGFESSAGVASWEWRNHDIGSDSSDRRMGIGVYARKIDPNQSLLPIQGKAGETPLSARDFALAASIGGPSWLYSYLAPTETQPEPLVVHQGQVRRFIKPGAGS</sequence>
<evidence type="ECO:0000313" key="1">
    <source>
        <dbReference type="EMBL" id="PWN57790.1"/>
    </source>
</evidence>
<proteinExistence type="predicted"/>
<reference evidence="1 2" key="1">
    <citation type="submission" date="2018-05" db="EMBL/GenBank/DDBJ databases">
        <title>Abyssibacter profundi OUC007T gen. nov., sp. nov, a marine bacterium isolated from seawater of the Mariana Trench.</title>
        <authorList>
            <person name="Zhou S."/>
        </authorList>
    </citation>
    <scope>NUCLEOTIDE SEQUENCE [LARGE SCALE GENOMIC DNA]</scope>
    <source>
        <strain evidence="1 2">OUC007</strain>
    </source>
</reference>
<comment type="caution">
    <text evidence="1">The sequence shown here is derived from an EMBL/GenBank/DDBJ whole genome shotgun (WGS) entry which is preliminary data.</text>
</comment>
<dbReference type="EMBL" id="QEQK01000001">
    <property type="protein sequence ID" value="PWN57790.1"/>
    <property type="molecule type" value="Genomic_DNA"/>
</dbReference>
<dbReference type="Proteomes" id="UP000251800">
    <property type="component" value="Unassembled WGS sequence"/>
</dbReference>
<evidence type="ECO:0000313" key="2">
    <source>
        <dbReference type="Proteomes" id="UP000251800"/>
    </source>
</evidence>
<keyword evidence="2" id="KW-1185">Reference proteome</keyword>
<organism evidence="1 2">
    <name type="scientific">Abyssibacter profundi</name>
    <dbReference type="NCBI Taxonomy" id="2182787"/>
    <lineage>
        <taxon>Bacteria</taxon>
        <taxon>Pseudomonadati</taxon>
        <taxon>Pseudomonadota</taxon>
        <taxon>Gammaproteobacteria</taxon>
        <taxon>Chromatiales</taxon>
        <taxon>Oceanococcaceae</taxon>
        <taxon>Abyssibacter</taxon>
    </lineage>
</organism>
<gene>
    <name evidence="1" type="ORF">DEH80_01235</name>
</gene>
<accession>A0A363UQL4</accession>
<name>A0A363UQL4_9GAMM</name>
<dbReference type="AlphaFoldDB" id="A0A363UQL4"/>
<protein>
    <submittedName>
        <fullName evidence="1">Uncharacterized protein</fullName>
    </submittedName>
</protein>